<dbReference type="AlphaFoldDB" id="A0A4V2JBU1"/>
<dbReference type="Proteomes" id="UP000293520">
    <property type="component" value="Unassembled WGS sequence"/>
</dbReference>
<organism evidence="2 3">
    <name type="scientific">Paracoccus subflavus</name>
    <dbReference type="NCBI Taxonomy" id="2528244"/>
    <lineage>
        <taxon>Bacteria</taxon>
        <taxon>Pseudomonadati</taxon>
        <taxon>Pseudomonadota</taxon>
        <taxon>Alphaproteobacteria</taxon>
        <taxon>Rhodobacterales</taxon>
        <taxon>Paracoccaceae</taxon>
        <taxon>Paracoccus</taxon>
    </lineage>
</organism>
<dbReference type="OrthoDB" id="7206991at2"/>
<dbReference type="RefSeq" id="WP_130992054.1">
    <property type="nucleotide sequence ID" value="NZ_SISK01000014.1"/>
</dbReference>
<dbReference type="InterPro" id="IPR021880">
    <property type="entry name" value="DUF3489"/>
</dbReference>
<dbReference type="Pfam" id="PF11994">
    <property type="entry name" value="DUF3489"/>
    <property type="match status" value="1"/>
</dbReference>
<evidence type="ECO:0000313" key="2">
    <source>
        <dbReference type="EMBL" id="TBN37256.1"/>
    </source>
</evidence>
<sequence length="173" mass="18551">MTQIQLSDAQAVILSTACAREDGAVFPVTASLKGGAVGNVCKSLLKQELIEEIAATDLNTVWRHDDERGPITLRATPLAYSTLGITDEQDETPPAEAPTAPVQRRKGTKQETLIEMLRAEGGATIDEIVAQTGWQPHTVRGAMSGALKKKLGLTITSEKIEGRGRTYRLAGKN</sequence>
<gene>
    <name evidence="2" type="ORF">EYE42_14600</name>
</gene>
<feature type="region of interest" description="Disordered" evidence="1">
    <location>
        <begin position="88"/>
        <end position="108"/>
    </location>
</feature>
<evidence type="ECO:0000256" key="1">
    <source>
        <dbReference type="SAM" id="MobiDB-lite"/>
    </source>
</evidence>
<dbReference type="EMBL" id="SISK01000014">
    <property type="protein sequence ID" value="TBN37256.1"/>
    <property type="molecule type" value="Genomic_DNA"/>
</dbReference>
<reference evidence="2 3" key="1">
    <citation type="submission" date="2019-02" db="EMBL/GenBank/DDBJ databases">
        <title>Paracoccus subflavus sp. nov., isolated from marine sediment of the Pacific Ocean.</title>
        <authorList>
            <person name="Zhang G."/>
        </authorList>
    </citation>
    <scope>NUCLEOTIDE SEQUENCE [LARGE SCALE GENOMIC DNA]</scope>
    <source>
        <strain evidence="2 3">GY0581</strain>
    </source>
</reference>
<name>A0A4V2JBU1_9RHOB</name>
<evidence type="ECO:0000313" key="3">
    <source>
        <dbReference type="Proteomes" id="UP000293520"/>
    </source>
</evidence>
<proteinExistence type="predicted"/>
<protein>
    <submittedName>
        <fullName evidence="2">DUF3489 domain-containing protein</fullName>
    </submittedName>
</protein>
<comment type="caution">
    <text evidence="2">The sequence shown here is derived from an EMBL/GenBank/DDBJ whole genome shotgun (WGS) entry which is preliminary data.</text>
</comment>
<accession>A0A4V2JBU1</accession>
<keyword evidence="3" id="KW-1185">Reference proteome</keyword>